<dbReference type="InterPro" id="IPR025365">
    <property type="entry name" value="DUF4269"/>
</dbReference>
<gene>
    <name evidence="1" type="ORF">GWR21_08270</name>
</gene>
<sequence>MNSTIDFFSIDYLQHGTPAQQEVFSLLKDSYILELLSAYSPVLAGTIPIAVDVPGSDLDILCSFTDSVVFKQTVTALFSDEANFSVSESEIYGHACVVANFNKGGYPIEIFAQAIPVREQMGYRHMVIEHWLLQQHGDPLRQEVIRLKKEGYKTEPAFCILLGIEGDPYLELLKLEAIACP</sequence>
<dbReference type="RefSeq" id="WP_162331278.1">
    <property type="nucleotide sequence ID" value="NZ_CP048113.1"/>
</dbReference>
<dbReference type="Proteomes" id="UP000476411">
    <property type="component" value="Chromosome"/>
</dbReference>
<name>A0A6B9ZG83_9BACT</name>
<reference evidence="1 2" key="1">
    <citation type="submission" date="2020-01" db="EMBL/GenBank/DDBJ databases">
        <title>Complete genome sequence of Chitinophaga sp. H33E-04 isolated from quinoa roots.</title>
        <authorList>
            <person name="Weon H.-Y."/>
            <person name="Lee S.A."/>
        </authorList>
    </citation>
    <scope>NUCLEOTIDE SEQUENCE [LARGE SCALE GENOMIC DNA]</scope>
    <source>
        <strain evidence="1 2">H33E-04</strain>
    </source>
</reference>
<proteinExistence type="predicted"/>
<evidence type="ECO:0000313" key="2">
    <source>
        <dbReference type="Proteomes" id="UP000476411"/>
    </source>
</evidence>
<evidence type="ECO:0000313" key="1">
    <source>
        <dbReference type="EMBL" id="QHS59583.1"/>
    </source>
</evidence>
<accession>A0A6B9ZG83</accession>
<protein>
    <submittedName>
        <fullName evidence="1">DUF4269 domain-containing protein</fullName>
    </submittedName>
</protein>
<dbReference type="Pfam" id="PF14091">
    <property type="entry name" value="DUF4269"/>
    <property type="match status" value="1"/>
</dbReference>
<keyword evidence="2" id="KW-1185">Reference proteome</keyword>
<organism evidence="1 2">
    <name type="scientific">Chitinophaga agri</name>
    <dbReference type="NCBI Taxonomy" id="2703787"/>
    <lineage>
        <taxon>Bacteria</taxon>
        <taxon>Pseudomonadati</taxon>
        <taxon>Bacteroidota</taxon>
        <taxon>Chitinophagia</taxon>
        <taxon>Chitinophagales</taxon>
        <taxon>Chitinophagaceae</taxon>
        <taxon>Chitinophaga</taxon>
    </lineage>
</organism>
<dbReference type="KEGG" id="chih:GWR21_08270"/>
<dbReference type="AlphaFoldDB" id="A0A6B9ZG83"/>
<dbReference type="EMBL" id="CP048113">
    <property type="protein sequence ID" value="QHS59583.1"/>
    <property type="molecule type" value="Genomic_DNA"/>
</dbReference>